<keyword evidence="1" id="KW-0732">Signal</keyword>
<accession>A0A7W3VVA2</accession>
<evidence type="ECO:0000256" key="1">
    <source>
        <dbReference type="SAM" id="SignalP"/>
    </source>
</evidence>
<dbReference type="AlphaFoldDB" id="A0A7W3VVA2"/>
<protein>
    <submittedName>
        <fullName evidence="2">DUF3558 family protein</fullName>
    </submittedName>
</protein>
<dbReference type="Proteomes" id="UP000526734">
    <property type="component" value="Unassembled WGS sequence"/>
</dbReference>
<dbReference type="PROSITE" id="PS51257">
    <property type="entry name" value="PROKAR_LIPOPROTEIN"/>
    <property type="match status" value="1"/>
</dbReference>
<dbReference type="EMBL" id="JACGZW010000003">
    <property type="protein sequence ID" value="MBB1153770.1"/>
    <property type="molecule type" value="Genomic_DNA"/>
</dbReference>
<reference evidence="2 3" key="1">
    <citation type="submission" date="2020-08" db="EMBL/GenBank/DDBJ databases">
        <title>Amycolatopsis sp. nov. DR6-1 isolated from Dendrobium heterocarpum.</title>
        <authorList>
            <person name="Tedsree N."/>
            <person name="Kuncharoen N."/>
            <person name="Likhitwitayawuid K."/>
            <person name="Tanasupawat S."/>
        </authorList>
    </citation>
    <scope>NUCLEOTIDE SEQUENCE [LARGE SCALE GENOMIC DNA]</scope>
    <source>
        <strain evidence="2 3">DR6-1</strain>
    </source>
</reference>
<proteinExistence type="predicted"/>
<feature type="chain" id="PRO_5038546418" evidence="1">
    <location>
        <begin position="25"/>
        <end position="332"/>
    </location>
</feature>
<sequence>MITENRIFRAAALAAGATLLAALAGCGGSTAGTAAAGSPASEAKPPITDPAVQAAALRTVDPCALLDAKTLGALGTPDQSSLSSSEWGECSVNVKDSGGKTVELVLRVGDQLIMSKDPAEKLEGLPLVVDNDKPGSCWVSVVTSFEQSLGITFQAKAPGGDACALGRAALAKVVQALHSTPPQYQQMPGSVLTTDPCAVAGKQAVETALGQKSFVEPKSLHECDFWSGDDTHYPQVSVHLYQGLPADAEDGQPADLGSGVTAIQKKDEDSSVVSCDATWRKIETPKDDEAHGYGEIVSVQFSGEPASGLDTGTACTKAVAVAKTVAPSLGRA</sequence>
<organism evidence="2 3">
    <name type="scientific">Amycolatopsis dendrobii</name>
    <dbReference type="NCBI Taxonomy" id="2760662"/>
    <lineage>
        <taxon>Bacteria</taxon>
        <taxon>Bacillati</taxon>
        <taxon>Actinomycetota</taxon>
        <taxon>Actinomycetes</taxon>
        <taxon>Pseudonocardiales</taxon>
        <taxon>Pseudonocardiaceae</taxon>
        <taxon>Amycolatopsis</taxon>
    </lineage>
</organism>
<name>A0A7W3VVA2_9PSEU</name>
<keyword evidence="3" id="KW-1185">Reference proteome</keyword>
<dbReference type="RefSeq" id="WP_182890848.1">
    <property type="nucleotide sequence ID" value="NZ_JACGZW010000003.1"/>
</dbReference>
<feature type="signal peptide" evidence="1">
    <location>
        <begin position="1"/>
        <end position="24"/>
    </location>
</feature>
<dbReference type="InterPro" id="IPR024520">
    <property type="entry name" value="DUF3558"/>
</dbReference>
<dbReference type="Pfam" id="PF12079">
    <property type="entry name" value="DUF3558"/>
    <property type="match status" value="1"/>
</dbReference>
<evidence type="ECO:0000313" key="3">
    <source>
        <dbReference type="Proteomes" id="UP000526734"/>
    </source>
</evidence>
<gene>
    <name evidence="2" type="ORF">H4281_11560</name>
</gene>
<comment type="caution">
    <text evidence="2">The sequence shown here is derived from an EMBL/GenBank/DDBJ whole genome shotgun (WGS) entry which is preliminary data.</text>
</comment>
<evidence type="ECO:0000313" key="2">
    <source>
        <dbReference type="EMBL" id="MBB1153770.1"/>
    </source>
</evidence>